<evidence type="ECO:0000256" key="1">
    <source>
        <dbReference type="SAM" id="Phobius"/>
    </source>
</evidence>
<keyword evidence="1" id="KW-0812">Transmembrane</keyword>
<evidence type="ECO:0000313" key="2">
    <source>
        <dbReference type="EMBL" id="MEB3100280.1"/>
    </source>
</evidence>
<reference evidence="2" key="1">
    <citation type="submission" date="2023-12" db="EMBL/GenBank/DDBJ databases">
        <title>Fervidustalea candida gen. nov., sp. nov., a novel member of the family Paenibacillaceae isolated from a geothermal area.</title>
        <authorList>
            <person name="Li W.-J."/>
            <person name="Jiao J.-Y."/>
            <person name="Chen Y."/>
        </authorList>
    </citation>
    <scope>NUCLEOTIDE SEQUENCE</scope>
    <source>
        <strain evidence="2">SYSU GA230002</strain>
    </source>
</reference>
<keyword evidence="1" id="KW-0472">Membrane</keyword>
<protein>
    <submittedName>
        <fullName evidence="2">Flp family type IVb pilin</fullName>
    </submittedName>
</protein>
<name>A0ABU5ZCP9_9BACL</name>
<evidence type="ECO:0000313" key="3">
    <source>
        <dbReference type="Proteomes" id="UP001310386"/>
    </source>
</evidence>
<dbReference type="RefSeq" id="WP_371752378.1">
    <property type="nucleotide sequence ID" value="NZ_JAYJLD010000001.1"/>
</dbReference>
<dbReference type="Proteomes" id="UP001310386">
    <property type="component" value="Unassembled WGS sequence"/>
</dbReference>
<accession>A0ABU5ZCP9</accession>
<sequence length="64" mass="6950">MLNKLKGLIREEEGQGLTEYGLVLGVIAVAAVGTIYLFRNEIVAIYQQALTNVKSRPSDTPSIS</sequence>
<comment type="caution">
    <text evidence="2">The sequence shown here is derived from an EMBL/GenBank/DDBJ whole genome shotgun (WGS) entry which is preliminary data.</text>
</comment>
<keyword evidence="1" id="KW-1133">Transmembrane helix</keyword>
<feature type="transmembrane region" description="Helical" evidence="1">
    <location>
        <begin position="20"/>
        <end position="38"/>
    </location>
</feature>
<dbReference type="EMBL" id="JAYJLD010000001">
    <property type="protein sequence ID" value="MEB3100280.1"/>
    <property type="molecule type" value="Genomic_DNA"/>
</dbReference>
<organism evidence="2 3">
    <name type="scientific">Ferviditalea candida</name>
    <dbReference type="NCBI Taxonomy" id="3108399"/>
    <lineage>
        <taxon>Bacteria</taxon>
        <taxon>Bacillati</taxon>
        <taxon>Bacillota</taxon>
        <taxon>Bacilli</taxon>
        <taxon>Bacillales</taxon>
        <taxon>Paenibacillaceae</taxon>
        <taxon>Ferviditalea</taxon>
    </lineage>
</organism>
<keyword evidence="3" id="KW-1185">Reference proteome</keyword>
<gene>
    <name evidence="2" type="ORF">VF724_01230</name>
</gene>
<proteinExistence type="predicted"/>